<dbReference type="RefSeq" id="WP_285626877.1">
    <property type="nucleotide sequence ID" value="NZ_BSTJ01000007.1"/>
</dbReference>
<dbReference type="NCBIfam" id="TIGR03086">
    <property type="entry name" value="TIGR03086 family metal-binding protein"/>
    <property type="match status" value="1"/>
</dbReference>
<gene>
    <name evidence="2" type="ORF">Airi01_056790</name>
</gene>
<dbReference type="InterPro" id="IPR034660">
    <property type="entry name" value="DinB/YfiT-like"/>
</dbReference>
<evidence type="ECO:0000313" key="3">
    <source>
        <dbReference type="Proteomes" id="UP001165135"/>
    </source>
</evidence>
<dbReference type="Proteomes" id="UP001165135">
    <property type="component" value="Unassembled WGS sequence"/>
</dbReference>
<protein>
    <submittedName>
        <fullName evidence="2">TIGR03086 family protein</fullName>
    </submittedName>
</protein>
<reference evidence="2" key="1">
    <citation type="submission" date="2023-03" db="EMBL/GenBank/DDBJ databases">
        <title>Actinoallomurus iriomotensis NBRC 103681.</title>
        <authorList>
            <person name="Ichikawa N."/>
            <person name="Sato H."/>
            <person name="Tonouchi N."/>
        </authorList>
    </citation>
    <scope>NUCLEOTIDE SEQUENCE</scope>
    <source>
        <strain evidence="2">NBRC 103681</strain>
    </source>
</reference>
<comment type="caution">
    <text evidence="2">The sequence shown here is derived from an EMBL/GenBank/DDBJ whole genome shotgun (WGS) entry which is preliminary data.</text>
</comment>
<feature type="domain" description="Mycothiol-dependent maleylpyruvate isomerase metal-binding" evidence="1">
    <location>
        <begin position="10"/>
        <end position="129"/>
    </location>
</feature>
<dbReference type="GO" id="GO:0046872">
    <property type="term" value="F:metal ion binding"/>
    <property type="evidence" value="ECO:0007669"/>
    <property type="project" value="InterPro"/>
</dbReference>
<dbReference type="EMBL" id="BSTJ01000007">
    <property type="protein sequence ID" value="GLY77412.1"/>
    <property type="molecule type" value="Genomic_DNA"/>
</dbReference>
<dbReference type="InterPro" id="IPR017520">
    <property type="entry name" value="CHP03086"/>
</dbReference>
<organism evidence="2 3">
    <name type="scientific">Actinoallomurus iriomotensis</name>
    <dbReference type="NCBI Taxonomy" id="478107"/>
    <lineage>
        <taxon>Bacteria</taxon>
        <taxon>Bacillati</taxon>
        <taxon>Actinomycetota</taxon>
        <taxon>Actinomycetes</taxon>
        <taxon>Streptosporangiales</taxon>
        <taxon>Thermomonosporaceae</taxon>
        <taxon>Actinoallomurus</taxon>
    </lineage>
</organism>
<dbReference type="InterPro" id="IPR024344">
    <property type="entry name" value="MDMPI_metal-binding"/>
</dbReference>
<dbReference type="Gene3D" id="1.20.120.450">
    <property type="entry name" value="dinb family like domain"/>
    <property type="match status" value="1"/>
</dbReference>
<dbReference type="SUPFAM" id="SSF109854">
    <property type="entry name" value="DinB/YfiT-like putative metalloenzymes"/>
    <property type="match status" value="1"/>
</dbReference>
<sequence>MELRPLMVRAVEASNAVVRGIGPDMMDRATPCPEFDVRALLGHLSGWMTEPARAAALKRPNTGAPDEDFAPEPGWAERLTERTRATAEAWSEPAAWEGTATLSGEMEMPAGTIGGLVFAEFLLHGWDLATATGQEFALDDDLAEALFGQVSSMADMGRRYGAFGPEVPVPASASPVERALGLAGRDPAWRP</sequence>
<dbReference type="Pfam" id="PF11716">
    <property type="entry name" value="MDMPI_N"/>
    <property type="match status" value="1"/>
</dbReference>
<dbReference type="InterPro" id="IPR017517">
    <property type="entry name" value="Maleyloyr_isom"/>
</dbReference>
<name>A0A9W6RNT3_9ACTN</name>
<accession>A0A9W6RNT3</accession>
<dbReference type="AlphaFoldDB" id="A0A9W6RNT3"/>
<evidence type="ECO:0000313" key="2">
    <source>
        <dbReference type="EMBL" id="GLY77412.1"/>
    </source>
</evidence>
<evidence type="ECO:0000259" key="1">
    <source>
        <dbReference type="Pfam" id="PF11716"/>
    </source>
</evidence>
<dbReference type="NCBIfam" id="TIGR03083">
    <property type="entry name" value="maleylpyruvate isomerase family mycothiol-dependent enzyme"/>
    <property type="match status" value="1"/>
</dbReference>
<proteinExistence type="predicted"/>